<name>A0A3N2C662_9MICO</name>
<dbReference type="InterPro" id="IPR015947">
    <property type="entry name" value="PUA-like_sf"/>
</dbReference>
<dbReference type="PANTHER" id="PTHR46732:SF8">
    <property type="entry name" value="ATP-DEPENDENT PROTEASE LA (LON) DOMAIN PROTEIN"/>
    <property type="match status" value="1"/>
</dbReference>
<evidence type="ECO:0000259" key="1">
    <source>
        <dbReference type="PROSITE" id="PS51787"/>
    </source>
</evidence>
<dbReference type="EMBL" id="RKHL01000001">
    <property type="protein sequence ID" value="ROR82989.1"/>
    <property type="molecule type" value="Genomic_DNA"/>
</dbReference>
<dbReference type="SUPFAM" id="SSF88697">
    <property type="entry name" value="PUA domain-like"/>
    <property type="match status" value="1"/>
</dbReference>
<accession>A0A3N2C662</accession>
<keyword evidence="3" id="KW-1185">Reference proteome</keyword>
<dbReference type="InterPro" id="IPR046336">
    <property type="entry name" value="Lon_prtase_N_sf"/>
</dbReference>
<protein>
    <recommendedName>
        <fullName evidence="1">Lon N-terminal domain-containing protein</fullName>
    </recommendedName>
</protein>
<dbReference type="SMART" id="SM00464">
    <property type="entry name" value="LON"/>
    <property type="match status" value="1"/>
</dbReference>
<dbReference type="RefSeq" id="WP_234994164.1">
    <property type="nucleotide sequence ID" value="NZ_FXAP01000006.1"/>
</dbReference>
<dbReference type="PANTHER" id="PTHR46732">
    <property type="entry name" value="ATP-DEPENDENT PROTEASE LA (LON) DOMAIN PROTEIN"/>
    <property type="match status" value="1"/>
</dbReference>
<dbReference type="Pfam" id="PF02190">
    <property type="entry name" value="LON_substr_bdg"/>
    <property type="match status" value="1"/>
</dbReference>
<dbReference type="AlphaFoldDB" id="A0A3N2C662"/>
<dbReference type="Proteomes" id="UP000266915">
    <property type="component" value="Unassembled WGS sequence"/>
</dbReference>
<reference evidence="2 3" key="1">
    <citation type="submission" date="2018-11" db="EMBL/GenBank/DDBJ databases">
        <title>Sequencing the genomes of 1000 actinobacteria strains.</title>
        <authorList>
            <person name="Klenk H.-P."/>
        </authorList>
    </citation>
    <scope>NUCLEOTIDE SEQUENCE [LARGE SCALE GENOMIC DNA]</scope>
    <source>
        <strain evidence="2 3">DSM 14012</strain>
    </source>
</reference>
<proteinExistence type="predicted"/>
<evidence type="ECO:0000313" key="2">
    <source>
        <dbReference type="EMBL" id="ROR82989.1"/>
    </source>
</evidence>
<dbReference type="InterPro" id="IPR003111">
    <property type="entry name" value="Lon_prtase_N"/>
</dbReference>
<organism evidence="2 3">
    <name type="scientific">Plantibacter flavus</name>
    <dbReference type="NCBI Taxonomy" id="150123"/>
    <lineage>
        <taxon>Bacteria</taxon>
        <taxon>Bacillati</taxon>
        <taxon>Actinomycetota</taxon>
        <taxon>Actinomycetes</taxon>
        <taxon>Micrococcales</taxon>
        <taxon>Microbacteriaceae</taxon>
        <taxon>Plantibacter</taxon>
    </lineage>
</organism>
<sequence>MTDSFSAEPWASGLPVLELPMFPLGSVLFPHMPLALRLFEERYLTMLAHLLEAEDPAFGVVLIERGRETGGGEHRFRTGTVAEIVEVDGGEGFVAVIAEGGQRFEVTDWLPDDPYPRAEIRALEDLEWDERWERLRDETEAAVRRSLAVASEFSEQQWASVVELADDPLESSWQLAGIAPVSEIDQMRFLSAGSLEELLVGVRDRATEAGEAFIAGGIADADDEDWDVLGG</sequence>
<comment type="caution">
    <text evidence="2">The sequence shown here is derived from an EMBL/GenBank/DDBJ whole genome shotgun (WGS) entry which is preliminary data.</text>
</comment>
<dbReference type="PROSITE" id="PS51787">
    <property type="entry name" value="LON_N"/>
    <property type="match status" value="1"/>
</dbReference>
<feature type="domain" description="Lon N-terminal" evidence="1">
    <location>
        <begin position="14"/>
        <end position="210"/>
    </location>
</feature>
<gene>
    <name evidence="2" type="ORF">EDD42_3091</name>
</gene>
<dbReference type="Gene3D" id="2.30.130.40">
    <property type="entry name" value="LON domain-like"/>
    <property type="match status" value="1"/>
</dbReference>
<evidence type="ECO:0000313" key="3">
    <source>
        <dbReference type="Proteomes" id="UP000266915"/>
    </source>
</evidence>